<dbReference type="RefSeq" id="WP_060668197.1">
    <property type="nucleotide sequence ID" value="NZ_LGTK01000018.1"/>
</dbReference>
<name>A0ABR5MK46_9BACI</name>
<dbReference type="EMBL" id="LGTK01000018">
    <property type="protein sequence ID" value="KPH76058.1"/>
    <property type="molecule type" value="Genomic_DNA"/>
</dbReference>
<comment type="caution">
    <text evidence="1">The sequence shown here is derived from an EMBL/GenBank/DDBJ whole genome shotgun (WGS) entry which is preliminary data.</text>
</comment>
<dbReference type="InterPro" id="IPR010878">
    <property type="entry name" value="Gp111"/>
</dbReference>
<keyword evidence="2" id="KW-1185">Reference proteome</keyword>
<protein>
    <submittedName>
        <fullName evidence="1">Uncharacterized protein</fullName>
    </submittedName>
</protein>
<dbReference type="Proteomes" id="UP000037854">
    <property type="component" value="Unassembled WGS sequence"/>
</dbReference>
<dbReference type="Pfam" id="PF07410">
    <property type="entry name" value="Phage_Gp111"/>
    <property type="match status" value="1"/>
</dbReference>
<reference evidence="1 2" key="1">
    <citation type="submission" date="2015-07" db="EMBL/GenBank/DDBJ databases">
        <title>High-quality draft genome sequence of Oceanobacillus caeni HM6, a bacillus isolated from a human feces.</title>
        <authorList>
            <person name="Kumar J."/>
            <person name="Verma M.K."/>
            <person name="Pandey R."/>
            <person name="Bhambi M."/>
            <person name="Chauhan N."/>
        </authorList>
    </citation>
    <scope>NUCLEOTIDE SEQUENCE [LARGE SCALE GENOMIC DNA]</scope>
    <source>
        <strain evidence="1 2">HM6</strain>
    </source>
</reference>
<proteinExistence type="predicted"/>
<evidence type="ECO:0000313" key="2">
    <source>
        <dbReference type="Proteomes" id="UP000037854"/>
    </source>
</evidence>
<gene>
    <name evidence="1" type="ORF">AFL42_07045</name>
</gene>
<organism evidence="1 2">
    <name type="scientific">Oceanobacillus caeni</name>
    <dbReference type="NCBI Taxonomy" id="405946"/>
    <lineage>
        <taxon>Bacteria</taxon>
        <taxon>Bacillati</taxon>
        <taxon>Bacillota</taxon>
        <taxon>Bacilli</taxon>
        <taxon>Bacillales</taxon>
        <taxon>Bacillaceae</taxon>
        <taxon>Oceanobacillus</taxon>
    </lineage>
</organism>
<evidence type="ECO:0000313" key="1">
    <source>
        <dbReference type="EMBL" id="KPH76058.1"/>
    </source>
</evidence>
<sequence length="123" mass="14082">MKKVMVKAWEIAKKGQNKFGGNVKEYFAEALKLAWALIRKVRITTSAGSRNHKSWVAQITGTHPAFKLNRSFVNSVDHNWTERYFDLVDGIYEVCDAGSRQFIQIVKGNVEEVEYSEVLEMVV</sequence>
<accession>A0ABR5MK46</accession>